<keyword evidence="4" id="KW-1185">Reference proteome</keyword>
<protein>
    <submittedName>
        <fullName evidence="3">Glycosyltransferase</fullName>
    </submittedName>
</protein>
<dbReference type="CDD" id="cd03811">
    <property type="entry name" value="GT4_GT28_WabH-like"/>
    <property type="match status" value="1"/>
</dbReference>
<name>A0A844ZMA6_9SPHN</name>
<dbReference type="PANTHER" id="PTHR12526">
    <property type="entry name" value="GLYCOSYLTRANSFERASE"/>
    <property type="match status" value="1"/>
</dbReference>
<dbReference type="InterPro" id="IPR028098">
    <property type="entry name" value="Glyco_trans_4-like_N"/>
</dbReference>
<dbReference type="AlphaFoldDB" id="A0A844ZMA6"/>
<dbReference type="PANTHER" id="PTHR12526:SF630">
    <property type="entry name" value="GLYCOSYLTRANSFERASE"/>
    <property type="match status" value="1"/>
</dbReference>
<reference evidence="3 4" key="1">
    <citation type="submission" date="2019-12" db="EMBL/GenBank/DDBJ databases">
        <title>Genomic-based taxomic classification of the family Erythrobacteraceae.</title>
        <authorList>
            <person name="Xu L."/>
        </authorList>
    </citation>
    <scope>NUCLEOTIDE SEQUENCE [LARGE SCALE GENOMIC DNA]</scope>
    <source>
        <strain evidence="3 4">MCCC 1A09962</strain>
    </source>
</reference>
<feature type="domain" description="Glycosyl transferase family 1" evidence="1">
    <location>
        <begin position="202"/>
        <end position="357"/>
    </location>
</feature>
<dbReference type="Proteomes" id="UP000433104">
    <property type="component" value="Unassembled WGS sequence"/>
</dbReference>
<dbReference type="Pfam" id="PF13439">
    <property type="entry name" value="Glyco_transf_4"/>
    <property type="match status" value="1"/>
</dbReference>
<keyword evidence="3" id="KW-0808">Transferase</keyword>
<dbReference type="RefSeq" id="WP_160684452.1">
    <property type="nucleotide sequence ID" value="NZ_WTYW01000004.1"/>
</dbReference>
<organism evidence="3 4">
    <name type="scientific">Parapontixanthobacter aurantiacus</name>
    <dbReference type="NCBI Taxonomy" id="1463599"/>
    <lineage>
        <taxon>Bacteria</taxon>
        <taxon>Pseudomonadati</taxon>
        <taxon>Pseudomonadota</taxon>
        <taxon>Alphaproteobacteria</taxon>
        <taxon>Sphingomonadales</taxon>
        <taxon>Erythrobacteraceae</taxon>
        <taxon>Parapontixanthobacter</taxon>
    </lineage>
</organism>
<dbReference type="SUPFAM" id="SSF53756">
    <property type="entry name" value="UDP-Glycosyltransferase/glycogen phosphorylase"/>
    <property type="match status" value="1"/>
</dbReference>
<dbReference type="GO" id="GO:0016757">
    <property type="term" value="F:glycosyltransferase activity"/>
    <property type="evidence" value="ECO:0007669"/>
    <property type="project" value="InterPro"/>
</dbReference>
<dbReference type="OrthoDB" id="9790710at2"/>
<proteinExistence type="predicted"/>
<sequence>MIDLSENQSSRRKRVTFVTFQLGGGGAEMQLLRLANTLDRKTFEVSVIVFRSGGSYEPLLRDDVTLVSLNNPSKVSLIHKMAQALRRLDADLVCAFLDIPMATVFLARPLLSRRPVLVGCVQAPPTIVYGSDQPRKLQMFLRFYGRILPKIDHVIAISEGVKDDIRSFAPSALPQTEVIYNIGVDDRLRKAAEEPVTEVMPSRPLIVACGRLNYQKAFDVLIRSFALVRKEIDAELWIIGEGEKRGELEALIDKLNLSASVRLIGFRQNPYQIFASADLFVLSSIFEGFGNVLVEAMACGTPVLSTICPHGPSEIITDQESGILVPVGDVPAIAEGIIKILTDRKLSARLAAAGKQRAEDFSPAVITAQYSQTFEQLIEGDAR</sequence>
<dbReference type="InterPro" id="IPR001296">
    <property type="entry name" value="Glyco_trans_1"/>
</dbReference>
<evidence type="ECO:0000313" key="3">
    <source>
        <dbReference type="EMBL" id="MXO86789.1"/>
    </source>
</evidence>
<evidence type="ECO:0000259" key="2">
    <source>
        <dbReference type="Pfam" id="PF13439"/>
    </source>
</evidence>
<comment type="caution">
    <text evidence="3">The sequence shown here is derived from an EMBL/GenBank/DDBJ whole genome shotgun (WGS) entry which is preliminary data.</text>
</comment>
<gene>
    <name evidence="3" type="ORF">GRI38_12210</name>
</gene>
<dbReference type="EMBL" id="WTYW01000004">
    <property type="protein sequence ID" value="MXO86789.1"/>
    <property type="molecule type" value="Genomic_DNA"/>
</dbReference>
<accession>A0A844ZMA6</accession>
<feature type="domain" description="Glycosyltransferase subfamily 4-like N-terminal" evidence="2">
    <location>
        <begin position="25"/>
        <end position="181"/>
    </location>
</feature>
<dbReference type="Pfam" id="PF00534">
    <property type="entry name" value="Glycos_transf_1"/>
    <property type="match status" value="1"/>
</dbReference>
<evidence type="ECO:0000313" key="4">
    <source>
        <dbReference type="Proteomes" id="UP000433104"/>
    </source>
</evidence>
<dbReference type="Gene3D" id="3.40.50.2000">
    <property type="entry name" value="Glycogen Phosphorylase B"/>
    <property type="match status" value="2"/>
</dbReference>
<evidence type="ECO:0000259" key="1">
    <source>
        <dbReference type="Pfam" id="PF00534"/>
    </source>
</evidence>